<feature type="region of interest" description="Disordered" evidence="1">
    <location>
        <begin position="26"/>
        <end position="57"/>
    </location>
</feature>
<feature type="compositionally biased region" description="Basic and acidic residues" evidence="1">
    <location>
        <begin position="30"/>
        <end position="42"/>
    </location>
</feature>
<accession>A0ABW7PBK4</accession>
<protein>
    <recommendedName>
        <fullName evidence="5">Lipoprotein</fullName>
    </recommendedName>
</protein>
<dbReference type="RefSeq" id="WP_395509581.1">
    <property type="nucleotide sequence ID" value="NZ_JBBDHD010000022.1"/>
</dbReference>
<reference evidence="3 4" key="1">
    <citation type="submission" date="2024-03" db="EMBL/GenBank/DDBJ databases">
        <title>Whole genome sequencing of Streptomyces racemochromogenes, to identify antimicrobial biosynthetic gene clusters.</title>
        <authorList>
            <person name="Suryawanshi P."/>
            <person name="Krishnaraj P.U."/>
            <person name="Arun Y.P."/>
            <person name="Suryawanshi M.P."/>
            <person name="Rakshit O."/>
        </authorList>
    </citation>
    <scope>NUCLEOTIDE SEQUENCE [LARGE SCALE GENOMIC DNA]</scope>
    <source>
        <strain evidence="3 4">AUDT626</strain>
    </source>
</reference>
<evidence type="ECO:0000313" key="3">
    <source>
        <dbReference type="EMBL" id="MFH7595723.1"/>
    </source>
</evidence>
<feature type="signal peptide" evidence="2">
    <location>
        <begin position="1"/>
        <end position="19"/>
    </location>
</feature>
<feature type="chain" id="PRO_5045852588" description="Lipoprotein" evidence="2">
    <location>
        <begin position="20"/>
        <end position="258"/>
    </location>
</feature>
<evidence type="ECO:0000256" key="1">
    <source>
        <dbReference type="SAM" id="MobiDB-lite"/>
    </source>
</evidence>
<gene>
    <name evidence="3" type="ORF">WDV06_11560</name>
</gene>
<evidence type="ECO:0000256" key="2">
    <source>
        <dbReference type="SAM" id="SignalP"/>
    </source>
</evidence>
<keyword evidence="2" id="KW-0732">Signal</keyword>
<comment type="caution">
    <text evidence="3">The sequence shown here is derived from an EMBL/GenBank/DDBJ whole genome shotgun (WGS) entry which is preliminary data.</text>
</comment>
<dbReference type="PROSITE" id="PS51257">
    <property type="entry name" value="PROKAR_LIPOPROTEIN"/>
    <property type="match status" value="1"/>
</dbReference>
<organism evidence="3 4">
    <name type="scientific">Streptomyces racemochromogenes</name>
    <dbReference type="NCBI Taxonomy" id="67353"/>
    <lineage>
        <taxon>Bacteria</taxon>
        <taxon>Bacillati</taxon>
        <taxon>Actinomycetota</taxon>
        <taxon>Actinomycetes</taxon>
        <taxon>Kitasatosporales</taxon>
        <taxon>Streptomycetaceae</taxon>
        <taxon>Streptomyces</taxon>
    </lineage>
</organism>
<keyword evidence="4" id="KW-1185">Reference proteome</keyword>
<name>A0ABW7PBK4_9ACTN</name>
<evidence type="ECO:0008006" key="5">
    <source>
        <dbReference type="Google" id="ProtNLM"/>
    </source>
</evidence>
<dbReference type="Proteomes" id="UP001610631">
    <property type="component" value="Unassembled WGS sequence"/>
</dbReference>
<feature type="compositionally biased region" description="Low complexity" evidence="1">
    <location>
        <begin position="43"/>
        <end position="56"/>
    </location>
</feature>
<evidence type="ECO:0000313" key="4">
    <source>
        <dbReference type="Proteomes" id="UP001610631"/>
    </source>
</evidence>
<dbReference type="EMBL" id="JBBDHD010000022">
    <property type="protein sequence ID" value="MFH7595723.1"/>
    <property type="molecule type" value="Genomic_DNA"/>
</dbReference>
<proteinExistence type="predicted"/>
<sequence length="258" mass="25770">MRRTLVRRTVLTASAVSLALLTSACGSGGSDDKAGDKAEEKPSASAAAPSAAPAAKGKSDAETAALLVTQADLKDQIVSAQGAAGAAAVPAEVDNAACKPLSQVQTAQKVGAPTGFGRTSAKAKPQELPAGASAEDKLKAGLLALGGDQTLITVASYDGKGAEDAFASVKAAGAACSGGYTVTYEGDKTKLDSVTSAPVRARDEAVHYTVVMDLGDGEKSTGHLVAVRKGNALATFYTFGTAAKFPGDLVDLQLTKLG</sequence>